<keyword evidence="2" id="KW-0012">Acyltransferase</keyword>
<dbReference type="AlphaFoldDB" id="A0A9W7GJS8"/>
<dbReference type="Pfam" id="PF05301">
    <property type="entry name" value="Acetyltransf_16"/>
    <property type="match status" value="1"/>
</dbReference>
<dbReference type="Proteomes" id="UP001165065">
    <property type="component" value="Unassembled WGS sequence"/>
</dbReference>
<keyword evidence="1" id="KW-0808">Transferase</keyword>
<dbReference type="OrthoDB" id="447510at2759"/>
<accession>A0A9W7GJS8</accession>
<gene>
    <name evidence="4" type="ORF">TrCOL_g172</name>
</gene>
<reference evidence="5" key="1">
    <citation type="journal article" date="2023" name="Commun. Biol.">
        <title>Genome analysis of Parmales, the sister group of diatoms, reveals the evolutionary specialization of diatoms from phago-mixotrophs to photoautotrophs.</title>
        <authorList>
            <person name="Ban H."/>
            <person name="Sato S."/>
            <person name="Yoshikawa S."/>
            <person name="Yamada K."/>
            <person name="Nakamura Y."/>
            <person name="Ichinomiya M."/>
            <person name="Sato N."/>
            <person name="Blanc-Mathieu R."/>
            <person name="Endo H."/>
            <person name="Kuwata A."/>
            <person name="Ogata H."/>
        </authorList>
    </citation>
    <scope>NUCLEOTIDE SEQUENCE [LARGE SCALE GENOMIC DNA]</scope>
</reference>
<comment type="caution">
    <text evidence="4">The sequence shown here is derived from an EMBL/GenBank/DDBJ whole genome shotgun (WGS) entry which is preliminary data.</text>
</comment>
<dbReference type="InterPro" id="IPR007965">
    <property type="entry name" value="GNAT_ATAT"/>
</dbReference>
<dbReference type="Gene3D" id="3.40.630.30">
    <property type="match status" value="1"/>
</dbReference>
<dbReference type="InterPro" id="IPR038746">
    <property type="entry name" value="Atat"/>
</dbReference>
<dbReference type="PANTHER" id="PTHR12327">
    <property type="entry name" value="ALPHA-TUBULIN N-ACETYLTRANSFERASE 1"/>
    <property type="match status" value="1"/>
</dbReference>
<organism evidence="4 5">
    <name type="scientific">Triparma columacea</name>
    <dbReference type="NCBI Taxonomy" id="722753"/>
    <lineage>
        <taxon>Eukaryota</taxon>
        <taxon>Sar</taxon>
        <taxon>Stramenopiles</taxon>
        <taxon>Ochrophyta</taxon>
        <taxon>Bolidophyceae</taxon>
        <taxon>Parmales</taxon>
        <taxon>Triparmaceae</taxon>
        <taxon>Triparma</taxon>
    </lineage>
</organism>
<evidence type="ECO:0000259" key="3">
    <source>
        <dbReference type="PROSITE" id="PS51730"/>
    </source>
</evidence>
<feature type="domain" description="N-acetyltransferase" evidence="3">
    <location>
        <begin position="1"/>
        <end position="187"/>
    </location>
</feature>
<dbReference type="PANTHER" id="PTHR12327:SF0">
    <property type="entry name" value="ALPHA-TUBULIN N-ACETYLTRANSFERASE 1"/>
    <property type="match status" value="1"/>
</dbReference>
<dbReference type="GO" id="GO:0005874">
    <property type="term" value="C:microtubule"/>
    <property type="evidence" value="ECO:0007669"/>
    <property type="project" value="InterPro"/>
</dbReference>
<evidence type="ECO:0000313" key="5">
    <source>
        <dbReference type="Proteomes" id="UP001165065"/>
    </source>
</evidence>
<evidence type="ECO:0000313" key="4">
    <source>
        <dbReference type="EMBL" id="GMI47056.1"/>
    </source>
</evidence>
<name>A0A9W7GJS8_9STRA</name>
<evidence type="ECO:0000256" key="2">
    <source>
        <dbReference type="ARBA" id="ARBA00023315"/>
    </source>
</evidence>
<sequence length="191" mass="20886">MSSEVTVLVLTPSTISGLGSADKARLDELGAKSGVAQKLRGPITSFALMSEERSSAESHKLYALTSGAPPSGIFCYVKTGVKNLWLYNDEQRKKGLQDCPKVTCVLDFYVDESVQRGGWGRKVFDAMVSDLSRSGGKAFEGLGGEEIAGRLAYDRPSEKMLPFLARHFGLTDIKEQSNNYLVFKGFWDAKC</sequence>
<dbReference type="EMBL" id="BRYA01000325">
    <property type="protein sequence ID" value="GMI47056.1"/>
    <property type="molecule type" value="Genomic_DNA"/>
</dbReference>
<proteinExistence type="predicted"/>
<protein>
    <recommendedName>
        <fullName evidence="3">N-acetyltransferase domain-containing protein</fullName>
    </recommendedName>
</protein>
<keyword evidence="5" id="KW-1185">Reference proteome</keyword>
<dbReference type="GO" id="GO:0019799">
    <property type="term" value="F:tubulin N-acetyltransferase activity"/>
    <property type="evidence" value="ECO:0007669"/>
    <property type="project" value="InterPro"/>
</dbReference>
<dbReference type="PROSITE" id="PS51730">
    <property type="entry name" value="GNAT_ATAT"/>
    <property type="match status" value="1"/>
</dbReference>
<evidence type="ECO:0000256" key="1">
    <source>
        <dbReference type="ARBA" id="ARBA00022679"/>
    </source>
</evidence>